<dbReference type="Proteomes" id="UP001602245">
    <property type="component" value="Unassembled WGS sequence"/>
</dbReference>
<dbReference type="EMBL" id="JBIAZU010000006">
    <property type="protein sequence ID" value="MFF5294602.1"/>
    <property type="molecule type" value="Genomic_DNA"/>
</dbReference>
<evidence type="ECO:0000256" key="1">
    <source>
        <dbReference type="ARBA" id="ARBA00007870"/>
    </source>
</evidence>
<dbReference type="PANTHER" id="PTHR21708">
    <property type="entry name" value="PROBABLE 2-DEHYDROPANTOATE 2-REDUCTASE"/>
    <property type="match status" value="1"/>
</dbReference>
<feature type="domain" description="Ketopantoate reductase N-terminal" evidence="5">
    <location>
        <begin position="5"/>
        <end position="151"/>
    </location>
</feature>
<dbReference type="Gene3D" id="3.40.50.720">
    <property type="entry name" value="NAD(P)-binding Rossmann-like Domain"/>
    <property type="match status" value="1"/>
</dbReference>
<dbReference type="PANTHER" id="PTHR21708:SF26">
    <property type="entry name" value="2-DEHYDROPANTOATE 2-REDUCTASE"/>
    <property type="match status" value="1"/>
</dbReference>
<keyword evidence="3 4" id="KW-0560">Oxidoreductase</keyword>
<dbReference type="InterPro" id="IPR008927">
    <property type="entry name" value="6-PGluconate_DH-like_C_sf"/>
</dbReference>
<evidence type="ECO:0000256" key="3">
    <source>
        <dbReference type="ARBA" id="ARBA00023002"/>
    </source>
</evidence>
<dbReference type="InterPro" id="IPR051402">
    <property type="entry name" value="KPR-Related"/>
</dbReference>
<dbReference type="InterPro" id="IPR013332">
    <property type="entry name" value="KPR_N"/>
</dbReference>
<sequence>MRTLFVGAGATGGYFGGRLAQAGKDVTFLVRPGRRAVLDRRGLRIKSPDGETVVRPRLITADSVDGPYELVVLAVKSYALEQALIDMAPAIGPRTVIVPLLNGMRHVEELEGAFGPERAWGGVCLVEATVDDDGDIVQLSPMHRIGYGPLDGGDDDRLSEVTFALSGEEFDSNPSHTIVQDMWEKWIFLATMASLTTLMRAGIGEINAAPGGRDLGARTLAEAMAIATAADHAPRPGAVAVFQRNLATKAPMTSSMYRDMAQGLPVEADAILGDLLAEAAKRDVPAPMLAAAYTNLSIYATKRTG</sequence>
<dbReference type="InterPro" id="IPR003710">
    <property type="entry name" value="ApbA"/>
</dbReference>
<dbReference type="EC" id="1.1.1.169" evidence="4"/>
<comment type="catalytic activity">
    <reaction evidence="4">
        <text>(R)-pantoate + NADP(+) = 2-dehydropantoate + NADPH + H(+)</text>
        <dbReference type="Rhea" id="RHEA:16233"/>
        <dbReference type="ChEBI" id="CHEBI:11561"/>
        <dbReference type="ChEBI" id="CHEBI:15378"/>
        <dbReference type="ChEBI" id="CHEBI:15980"/>
        <dbReference type="ChEBI" id="CHEBI:57783"/>
        <dbReference type="ChEBI" id="CHEBI:58349"/>
        <dbReference type="EC" id="1.1.1.169"/>
    </reaction>
</comment>
<keyword evidence="2 4" id="KW-0521">NADP</keyword>
<evidence type="ECO:0000256" key="4">
    <source>
        <dbReference type="RuleBase" id="RU362068"/>
    </source>
</evidence>
<comment type="pathway">
    <text evidence="4">Cofactor biosynthesis; (R)-pantothenate biosynthesis; (R)-pantoate from 3-methyl-2-oxobutanoate: step 2/2.</text>
</comment>
<reference evidence="7 8" key="1">
    <citation type="submission" date="2024-10" db="EMBL/GenBank/DDBJ databases">
        <title>The Natural Products Discovery Center: Release of the First 8490 Sequenced Strains for Exploring Actinobacteria Biosynthetic Diversity.</title>
        <authorList>
            <person name="Kalkreuter E."/>
            <person name="Kautsar S.A."/>
            <person name="Yang D."/>
            <person name="Bader C.D."/>
            <person name="Teijaro C.N."/>
            <person name="Fluegel L."/>
            <person name="Davis C.M."/>
            <person name="Simpson J.R."/>
            <person name="Lauterbach L."/>
            <person name="Steele A.D."/>
            <person name="Gui C."/>
            <person name="Meng S."/>
            <person name="Li G."/>
            <person name="Viehrig K."/>
            <person name="Ye F."/>
            <person name="Su P."/>
            <person name="Kiefer A.F."/>
            <person name="Nichols A."/>
            <person name="Cepeda A.J."/>
            <person name="Yan W."/>
            <person name="Fan B."/>
            <person name="Jiang Y."/>
            <person name="Adhikari A."/>
            <person name="Zheng C.-J."/>
            <person name="Schuster L."/>
            <person name="Cowan T.M."/>
            <person name="Smanski M.J."/>
            <person name="Chevrette M.G."/>
            <person name="De Carvalho L.P.S."/>
            <person name="Shen B."/>
        </authorList>
    </citation>
    <scope>NUCLEOTIDE SEQUENCE [LARGE SCALE GENOMIC DNA]</scope>
    <source>
        <strain evidence="7 8">NPDC000087</strain>
    </source>
</reference>
<proteinExistence type="inferred from homology"/>
<accession>A0ABW6WR00</accession>
<evidence type="ECO:0000259" key="5">
    <source>
        <dbReference type="Pfam" id="PF02558"/>
    </source>
</evidence>
<evidence type="ECO:0000313" key="7">
    <source>
        <dbReference type="EMBL" id="MFF5294602.1"/>
    </source>
</evidence>
<dbReference type="SUPFAM" id="SSF48179">
    <property type="entry name" value="6-phosphogluconate dehydrogenase C-terminal domain-like"/>
    <property type="match status" value="1"/>
</dbReference>
<evidence type="ECO:0000313" key="8">
    <source>
        <dbReference type="Proteomes" id="UP001602245"/>
    </source>
</evidence>
<organism evidence="7 8">
    <name type="scientific">Paractinoplanes globisporus</name>
    <dbReference type="NCBI Taxonomy" id="113565"/>
    <lineage>
        <taxon>Bacteria</taxon>
        <taxon>Bacillati</taxon>
        <taxon>Actinomycetota</taxon>
        <taxon>Actinomycetes</taxon>
        <taxon>Micromonosporales</taxon>
        <taxon>Micromonosporaceae</taxon>
        <taxon>Paractinoplanes</taxon>
    </lineage>
</organism>
<dbReference type="InterPro" id="IPR013328">
    <property type="entry name" value="6PGD_dom2"/>
</dbReference>
<comment type="function">
    <text evidence="4">Catalyzes the NADPH-dependent reduction of ketopantoate into pantoic acid.</text>
</comment>
<keyword evidence="4" id="KW-0566">Pantothenate biosynthesis</keyword>
<dbReference type="InterPro" id="IPR013752">
    <property type="entry name" value="KPA_reductase"/>
</dbReference>
<dbReference type="RefSeq" id="WP_020517738.1">
    <property type="nucleotide sequence ID" value="NZ_JBIAZU010000006.1"/>
</dbReference>
<dbReference type="InterPro" id="IPR036291">
    <property type="entry name" value="NAD(P)-bd_dom_sf"/>
</dbReference>
<dbReference type="SUPFAM" id="SSF51735">
    <property type="entry name" value="NAD(P)-binding Rossmann-fold domains"/>
    <property type="match status" value="1"/>
</dbReference>
<dbReference type="Pfam" id="PF08546">
    <property type="entry name" value="ApbA_C"/>
    <property type="match status" value="1"/>
</dbReference>
<evidence type="ECO:0000259" key="6">
    <source>
        <dbReference type="Pfam" id="PF08546"/>
    </source>
</evidence>
<keyword evidence="8" id="KW-1185">Reference proteome</keyword>
<feature type="domain" description="Ketopantoate reductase C-terminal" evidence="6">
    <location>
        <begin position="178"/>
        <end position="296"/>
    </location>
</feature>
<dbReference type="Gene3D" id="1.10.1040.10">
    <property type="entry name" value="N-(1-d-carboxylethyl)-l-norvaline Dehydrogenase, domain 2"/>
    <property type="match status" value="1"/>
</dbReference>
<dbReference type="Pfam" id="PF02558">
    <property type="entry name" value="ApbA"/>
    <property type="match status" value="1"/>
</dbReference>
<protein>
    <recommendedName>
        <fullName evidence="4">2-dehydropantoate 2-reductase</fullName>
        <ecNumber evidence="4">1.1.1.169</ecNumber>
    </recommendedName>
    <alternativeName>
        <fullName evidence="4">Ketopantoate reductase</fullName>
    </alternativeName>
</protein>
<comment type="caution">
    <text evidence="7">The sequence shown here is derived from an EMBL/GenBank/DDBJ whole genome shotgun (WGS) entry which is preliminary data.</text>
</comment>
<name>A0ABW6WR00_9ACTN</name>
<dbReference type="NCBIfam" id="TIGR00745">
    <property type="entry name" value="apbA_panE"/>
    <property type="match status" value="1"/>
</dbReference>
<gene>
    <name evidence="7" type="ORF">ACFY35_34615</name>
</gene>
<comment type="similarity">
    <text evidence="1 4">Belongs to the ketopantoate reductase family.</text>
</comment>
<evidence type="ECO:0000256" key="2">
    <source>
        <dbReference type="ARBA" id="ARBA00022857"/>
    </source>
</evidence>